<dbReference type="Pfam" id="PF01844">
    <property type="entry name" value="HNH"/>
    <property type="match status" value="1"/>
</dbReference>
<keyword evidence="2" id="KW-0255">Endonuclease</keyword>
<organism evidence="2 3">
    <name type="scientific">Paludisphaera mucosa</name>
    <dbReference type="NCBI Taxonomy" id="3030827"/>
    <lineage>
        <taxon>Bacteria</taxon>
        <taxon>Pseudomonadati</taxon>
        <taxon>Planctomycetota</taxon>
        <taxon>Planctomycetia</taxon>
        <taxon>Isosphaerales</taxon>
        <taxon>Isosphaeraceae</taxon>
        <taxon>Paludisphaera</taxon>
    </lineage>
</organism>
<dbReference type="InterPro" id="IPR002711">
    <property type="entry name" value="HNH"/>
</dbReference>
<gene>
    <name evidence="2" type="ORF">PZE19_21205</name>
</gene>
<proteinExistence type="predicted"/>
<keyword evidence="3" id="KW-1185">Reference proteome</keyword>
<evidence type="ECO:0000313" key="3">
    <source>
        <dbReference type="Proteomes" id="UP001216907"/>
    </source>
</evidence>
<dbReference type="InterPro" id="IPR003615">
    <property type="entry name" value="HNH_nuc"/>
</dbReference>
<name>A0ABT6FFM9_9BACT</name>
<evidence type="ECO:0000259" key="1">
    <source>
        <dbReference type="SMART" id="SM00507"/>
    </source>
</evidence>
<dbReference type="RefSeq" id="WP_277862596.1">
    <property type="nucleotide sequence ID" value="NZ_JARRAG010000002.1"/>
</dbReference>
<comment type="caution">
    <text evidence="2">The sequence shown here is derived from an EMBL/GenBank/DDBJ whole genome shotgun (WGS) entry which is preliminary data.</text>
</comment>
<protein>
    <submittedName>
        <fullName evidence="2">HNH endonuclease</fullName>
    </submittedName>
</protein>
<sequence length="200" mass="23089">MGVSVLQRPTLVLNRHWQPVHVAPVARALVLLWNEAAHVVDPDDFQLYSWTDWAKMAPRDGEPFIRTVRFRLRVPEVLTLTRHDRPRFNTVTFSRRNLFKRDHATCQYCGGRPGTEELTIDHVLPRAQGGQTTWENCVLACVACNSRKANRTPDQAVMKLKRPPFRPAWKPLYDASTVRIASWSRFLSDAYWNVPLLDSD</sequence>
<dbReference type="PANTHER" id="PTHR33877:SF2">
    <property type="entry name" value="OS07G0170200 PROTEIN"/>
    <property type="match status" value="1"/>
</dbReference>
<keyword evidence="2" id="KW-0540">Nuclease</keyword>
<dbReference type="InterPro" id="IPR052892">
    <property type="entry name" value="NA-targeting_endonuclease"/>
</dbReference>
<dbReference type="SMART" id="SM00507">
    <property type="entry name" value="HNHc"/>
    <property type="match status" value="1"/>
</dbReference>
<dbReference type="Gene3D" id="1.10.30.50">
    <property type="match status" value="1"/>
</dbReference>
<feature type="domain" description="HNH nuclease" evidence="1">
    <location>
        <begin position="93"/>
        <end position="146"/>
    </location>
</feature>
<reference evidence="2 3" key="1">
    <citation type="submission" date="2023-03" db="EMBL/GenBank/DDBJ databases">
        <title>Paludisphaera mucosa sp. nov. a novel planctomycete from northern fen.</title>
        <authorList>
            <person name="Ivanova A."/>
        </authorList>
    </citation>
    <scope>NUCLEOTIDE SEQUENCE [LARGE SCALE GENOMIC DNA]</scope>
    <source>
        <strain evidence="2 3">Pla2</strain>
    </source>
</reference>
<dbReference type="Proteomes" id="UP001216907">
    <property type="component" value="Unassembled WGS sequence"/>
</dbReference>
<dbReference type="EMBL" id="JARRAG010000002">
    <property type="protein sequence ID" value="MDG3006296.1"/>
    <property type="molecule type" value="Genomic_DNA"/>
</dbReference>
<accession>A0ABT6FFM9</accession>
<keyword evidence="2" id="KW-0378">Hydrolase</keyword>
<dbReference type="GO" id="GO:0004519">
    <property type="term" value="F:endonuclease activity"/>
    <property type="evidence" value="ECO:0007669"/>
    <property type="project" value="UniProtKB-KW"/>
</dbReference>
<evidence type="ECO:0000313" key="2">
    <source>
        <dbReference type="EMBL" id="MDG3006296.1"/>
    </source>
</evidence>
<dbReference type="CDD" id="cd00085">
    <property type="entry name" value="HNHc"/>
    <property type="match status" value="1"/>
</dbReference>
<dbReference type="PANTHER" id="PTHR33877">
    <property type="entry name" value="SLL1193 PROTEIN"/>
    <property type="match status" value="1"/>
</dbReference>